<gene>
    <name evidence="1" type="ORF">ACFOZ4_21070</name>
</gene>
<proteinExistence type="predicted"/>
<accession>A0ABV8LQ19</accession>
<keyword evidence="2" id="KW-1185">Reference proteome</keyword>
<dbReference type="RefSeq" id="WP_253751716.1">
    <property type="nucleotide sequence ID" value="NZ_JAMZDZ010000001.1"/>
</dbReference>
<evidence type="ECO:0000313" key="1">
    <source>
        <dbReference type="EMBL" id="MFC4133111.1"/>
    </source>
</evidence>
<comment type="caution">
    <text evidence="1">The sequence shown here is derived from an EMBL/GenBank/DDBJ whole genome shotgun (WGS) entry which is preliminary data.</text>
</comment>
<evidence type="ECO:0000313" key="2">
    <source>
        <dbReference type="Proteomes" id="UP001595816"/>
    </source>
</evidence>
<dbReference type="EMBL" id="JBHSAY010000009">
    <property type="protein sequence ID" value="MFC4133111.1"/>
    <property type="molecule type" value="Genomic_DNA"/>
</dbReference>
<dbReference type="Proteomes" id="UP001595816">
    <property type="component" value="Unassembled WGS sequence"/>
</dbReference>
<organism evidence="1 2">
    <name type="scientific">Hamadaea flava</name>
    <dbReference type="NCBI Taxonomy" id="1742688"/>
    <lineage>
        <taxon>Bacteria</taxon>
        <taxon>Bacillati</taxon>
        <taxon>Actinomycetota</taxon>
        <taxon>Actinomycetes</taxon>
        <taxon>Micromonosporales</taxon>
        <taxon>Micromonosporaceae</taxon>
        <taxon>Hamadaea</taxon>
    </lineage>
</organism>
<reference evidence="2" key="1">
    <citation type="journal article" date="2019" name="Int. J. Syst. Evol. Microbiol.">
        <title>The Global Catalogue of Microorganisms (GCM) 10K type strain sequencing project: providing services to taxonomists for standard genome sequencing and annotation.</title>
        <authorList>
            <consortium name="The Broad Institute Genomics Platform"/>
            <consortium name="The Broad Institute Genome Sequencing Center for Infectious Disease"/>
            <person name="Wu L."/>
            <person name="Ma J."/>
        </authorList>
    </citation>
    <scope>NUCLEOTIDE SEQUENCE [LARGE SCALE GENOMIC DNA]</scope>
    <source>
        <strain evidence="2">CGMCC 4.7289</strain>
    </source>
</reference>
<name>A0ABV8LQ19_9ACTN</name>
<sequence length="56" mass="6243">MYRHLIVTGEHRGHLWLITGEDATPFGAEFGHTTGETGFAGWVKPRAADKEWFDAA</sequence>
<protein>
    <submittedName>
        <fullName evidence="1">Uncharacterized protein</fullName>
    </submittedName>
</protein>